<comment type="similarity">
    <text evidence="2">Belongs to the CSL4 family.</text>
</comment>
<dbReference type="GO" id="GO:0006401">
    <property type="term" value="P:RNA catabolic process"/>
    <property type="evidence" value="ECO:0007669"/>
    <property type="project" value="UniProtKB-UniRule"/>
</dbReference>
<dbReference type="SMART" id="SM00316">
    <property type="entry name" value="S1"/>
    <property type="match status" value="1"/>
</dbReference>
<dbReference type="HAMAP" id="MF_00975">
    <property type="entry name" value="Exosome_Csl4"/>
    <property type="match status" value="1"/>
</dbReference>
<dbReference type="SUPFAM" id="SSF50249">
    <property type="entry name" value="Nucleic acid-binding proteins"/>
    <property type="match status" value="1"/>
</dbReference>
<name>A0A497F0G1_9CREN</name>
<dbReference type="InterPro" id="IPR025721">
    <property type="entry name" value="Exosome_cplx_N_dom"/>
</dbReference>
<dbReference type="PANTHER" id="PTHR12686">
    <property type="entry name" value="3'-5' EXORIBONUCLEASE CSL4-RELATED"/>
    <property type="match status" value="1"/>
</dbReference>
<comment type="subunit">
    <text evidence="2">Component of the archaeal exosome complex. Forms a trimer of Rrp4 and/or Csl4 subunits. The trimer associates with an hexameric ring-like arrangement composed of 3 Rrp41-Rrp42 heterodimers. Interacts with DnaG.</text>
</comment>
<feature type="binding site" evidence="2">
    <location>
        <position position="175"/>
    </location>
    <ligand>
        <name>Zn(2+)</name>
        <dbReference type="ChEBI" id="CHEBI:29105"/>
    </ligand>
</feature>
<dbReference type="InterPro" id="IPR030850">
    <property type="entry name" value="Exosome_Csl4_arc"/>
</dbReference>
<protein>
    <recommendedName>
        <fullName evidence="2">Exosome complex component Csl4</fullName>
    </recommendedName>
</protein>
<dbReference type="EMBL" id="QMQZ01000001">
    <property type="protein sequence ID" value="RLE52400.1"/>
    <property type="molecule type" value="Genomic_DNA"/>
</dbReference>
<gene>
    <name evidence="2" type="primary">csl4</name>
    <name evidence="4" type="ORF">DRJ20_00100</name>
</gene>
<comment type="function">
    <text evidence="2">Non-catalytic component of the exosome, which is a complex involved in RNA degradation. Increases the RNA binding and the efficiency of RNA degradation. Helpful for the interaction of the exosome with A-poor RNAs.</text>
</comment>
<reference evidence="4 5" key="1">
    <citation type="submission" date="2018-06" db="EMBL/GenBank/DDBJ databases">
        <title>Extensive metabolic versatility and redundancy in microbially diverse, dynamic hydrothermal sediments.</title>
        <authorList>
            <person name="Dombrowski N."/>
            <person name="Teske A."/>
            <person name="Baker B.J."/>
        </authorList>
    </citation>
    <scope>NUCLEOTIDE SEQUENCE [LARGE SCALE GENOMIC DNA]</scope>
    <source>
        <strain evidence="4">B29_G17</strain>
    </source>
</reference>
<keyword evidence="2" id="KW-0479">Metal-binding</keyword>
<dbReference type="InterPro" id="IPR003029">
    <property type="entry name" value="S1_domain"/>
</dbReference>
<feature type="binding site" evidence="2">
    <location>
        <position position="156"/>
    </location>
    <ligand>
        <name>Zn(2+)</name>
        <dbReference type="ChEBI" id="CHEBI:29105"/>
    </ligand>
</feature>
<dbReference type="Proteomes" id="UP000268446">
    <property type="component" value="Unassembled WGS sequence"/>
</dbReference>
<dbReference type="GO" id="GO:0005737">
    <property type="term" value="C:cytoplasm"/>
    <property type="evidence" value="ECO:0007669"/>
    <property type="project" value="UniProtKB-SubCell"/>
</dbReference>
<comment type="subcellular location">
    <subcellularLocation>
        <location evidence="2">Cytoplasm</location>
    </subcellularLocation>
</comment>
<feature type="domain" description="S1 motif" evidence="3">
    <location>
        <begin position="69"/>
        <end position="135"/>
    </location>
</feature>
<dbReference type="GO" id="GO:0000178">
    <property type="term" value="C:exosome (RNase complex)"/>
    <property type="evidence" value="ECO:0007669"/>
    <property type="project" value="UniProtKB-KW"/>
</dbReference>
<evidence type="ECO:0000313" key="4">
    <source>
        <dbReference type="EMBL" id="RLE52400.1"/>
    </source>
</evidence>
<keyword evidence="2" id="KW-0862">Zinc</keyword>
<dbReference type="GO" id="GO:0003676">
    <property type="term" value="F:nucleic acid binding"/>
    <property type="evidence" value="ECO:0007669"/>
    <property type="project" value="InterPro"/>
</dbReference>
<dbReference type="PROSITE" id="PS50126">
    <property type="entry name" value="S1"/>
    <property type="match status" value="1"/>
</dbReference>
<dbReference type="GO" id="GO:0006396">
    <property type="term" value="P:RNA processing"/>
    <property type="evidence" value="ECO:0007669"/>
    <property type="project" value="InterPro"/>
</dbReference>
<accession>A0A497F0G1</accession>
<keyword evidence="1 2" id="KW-0271">Exosome</keyword>
<dbReference type="InterPro" id="IPR012340">
    <property type="entry name" value="NA-bd_OB-fold"/>
</dbReference>
<dbReference type="GO" id="GO:0008270">
    <property type="term" value="F:zinc ion binding"/>
    <property type="evidence" value="ECO:0007669"/>
    <property type="project" value="UniProtKB-UniRule"/>
</dbReference>
<comment type="caution">
    <text evidence="4">The sequence shown here is derived from an EMBL/GenBank/DDBJ whole genome shotgun (WGS) entry which is preliminary data.</text>
</comment>
<dbReference type="InterPro" id="IPR039771">
    <property type="entry name" value="Csl4"/>
</dbReference>
<dbReference type="NCBIfam" id="NF034126">
    <property type="entry name" value="PRK09521.1"/>
    <property type="match status" value="1"/>
</dbReference>
<sequence length="196" mass="22247">MEVQRFSSRFVFPGEFLCVIEEFIPGDGTYEENGNIYSARAGLVQLDLAERVISVVPYKGNVPPLPKKGDVALGFVYDVKDEVAVIRIYHVESKGRLYSYLTGFLHISQVSVRKKFRKMFDAVRLGDVVRVKVLNSWTPYQLSMRGSKLGVLFARCTRCLSPLIKRRDRLFCPECRAYESRKIASDYGGLIFEAGS</sequence>
<feature type="binding site" evidence="2">
    <location>
        <position position="159"/>
    </location>
    <ligand>
        <name>Zn(2+)</name>
        <dbReference type="ChEBI" id="CHEBI:29105"/>
    </ligand>
</feature>
<evidence type="ECO:0000259" key="3">
    <source>
        <dbReference type="PROSITE" id="PS50126"/>
    </source>
</evidence>
<feature type="binding site" evidence="2">
    <location>
        <position position="172"/>
    </location>
    <ligand>
        <name>Zn(2+)</name>
        <dbReference type="ChEBI" id="CHEBI:29105"/>
    </ligand>
</feature>
<dbReference type="PANTHER" id="PTHR12686:SF8">
    <property type="entry name" value="EXOSOME COMPLEX COMPONENT CSL4"/>
    <property type="match status" value="1"/>
</dbReference>
<organism evidence="4 5">
    <name type="scientific">Thermoproteota archaeon</name>
    <dbReference type="NCBI Taxonomy" id="2056631"/>
    <lineage>
        <taxon>Archaea</taxon>
        <taxon>Thermoproteota</taxon>
    </lineage>
</organism>
<proteinExistence type="inferred from homology"/>
<evidence type="ECO:0000256" key="1">
    <source>
        <dbReference type="ARBA" id="ARBA00022835"/>
    </source>
</evidence>
<dbReference type="AlphaFoldDB" id="A0A497F0G1"/>
<dbReference type="Pfam" id="PF14382">
    <property type="entry name" value="ECR1_N"/>
    <property type="match status" value="1"/>
</dbReference>
<evidence type="ECO:0000256" key="2">
    <source>
        <dbReference type="HAMAP-Rule" id="MF_00975"/>
    </source>
</evidence>
<dbReference type="Gene3D" id="2.40.50.100">
    <property type="match status" value="1"/>
</dbReference>
<dbReference type="Gene3D" id="2.40.50.140">
    <property type="entry name" value="Nucleic acid-binding proteins"/>
    <property type="match status" value="1"/>
</dbReference>
<evidence type="ECO:0000313" key="5">
    <source>
        <dbReference type="Proteomes" id="UP000268446"/>
    </source>
</evidence>
<keyword evidence="2" id="KW-0963">Cytoplasm</keyword>
<dbReference type="SUPFAM" id="SSF110324">
    <property type="entry name" value="Ribosomal L27 protein-like"/>
    <property type="match status" value="1"/>
</dbReference>
<dbReference type="Gene3D" id="2.20.70.10">
    <property type="match status" value="1"/>
</dbReference>